<accession>A0A1F5YU64</accession>
<keyword evidence="1" id="KW-0808">Transferase</keyword>
<dbReference type="InterPro" id="IPR001296">
    <property type="entry name" value="Glyco_trans_1"/>
</dbReference>
<organism evidence="3 4">
    <name type="scientific">Candidatus Gottesmanbacteria bacterium RBG_16_52_11</name>
    <dbReference type="NCBI Taxonomy" id="1798374"/>
    <lineage>
        <taxon>Bacteria</taxon>
        <taxon>Candidatus Gottesmaniibacteriota</taxon>
    </lineage>
</organism>
<dbReference type="Gene3D" id="3.40.50.2000">
    <property type="entry name" value="Glycogen Phosphorylase B"/>
    <property type="match status" value="2"/>
</dbReference>
<gene>
    <name evidence="3" type="ORF">A2Z33_04695</name>
</gene>
<dbReference type="GO" id="GO:0009103">
    <property type="term" value="P:lipopolysaccharide biosynthetic process"/>
    <property type="evidence" value="ECO:0007669"/>
    <property type="project" value="TreeGrafter"/>
</dbReference>
<proteinExistence type="predicted"/>
<dbReference type="CDD" id="cd03809">
    <property type="entry name" value="GT4_MtfB-like"/>
    <property type="match status" value="1"/>
</dbReference>
<evidence type="ECO:0000256" key="1">
    <source>
        <dbReference type="ARBA" id="ARBA00022679"/>
    </source>
</evidence>
<protein>
    <recommendedName>
        <fullName evidence="2">Glycosyl transferase family 1 domain-containing protein</fullName>
    </recommendedName>
</protein>
<evidence type="ECO:0000313" key="4">
    <source>
        <dbReference type="Proteomes" id="UP000178448"/>
    </source>
</evidence>
<dbReference type="STRING" id="1798374.A2Z33_04695"/>
<name>A0A1F5YU64_9BACT</name>
<dbReference type="EMBL" id="MFJD01000006">
    <property type="protein sequence ID" value="OGG03758.1"/>
    <property type="molecule type" value="Genomic_DNA"/>
</dbReference>
<dbReference type="AlphaFoldDB" id="A0A1F5YU64"/>
<reference evidence="3 4" key="1">
    <citation type="journal article" date="2016" name="Nat. Commun.">
        <title>Thousands of microbial genomes shed light on interconnected biogeochemical processes in an aquifer system.</title>
        <authorList>
            <person name="Anantharaman K."/>
            <person name="Brown C.T."/>
            <person name="Hug L.A."/>
            <person name="Sharon I."/>
            <person name="Castelle C.J."/>
            <person name="Probst A.J."/>
            <person name="Thomas B.C."/>
            <person name="Singh A."/>
            <person name="Wilkins M.J."/>
            <person name="Karaoz U."/>
            <person name="Brodie E.L."/>
            <person name="Williams K.H."/>
            <person name="Hubbard S.S."/>
            <person name="Banfield J.F."/>
        </authorList>
    </citation>
    <scope>NUCLEOTIDE SEQUENCE [LARGE SCALE GENOMIC DNA]</scope>
</reference>
<evidence type="ECO:0000259" key="2">
    <source>
        <dbReference type="Pfam" id="PF00534"/>
    </source>
</evidence>
<dbReference type="PANTHER" id="PTHR46401:SF2">
    <property type="entry name" value="GLYCOSYLTRANSFERASE WBBK-RELATED"/>
    <property type="match status" value="1"/>
</dbReference>
<dbReference type="Pfam" id="PF00534">
    <property type="entry name" value="Glycos_transf_1"/>
    <property type="match status" value="1"/>
</dbReference>
<dbReference type="Proteomes" id="UP000178448">
    <property type="component" value="Unassembled WGS sequence"/>
</dbReference>
<feature type="domain" description="Glycosyl transferase family 1" evidence="2">
    <location>
        <begin position="69"/>
        <end position="235"/>
    </location>
</feature>
<dbReference type="GO" id="GO:0016757">
    <property type="term" value="F:glycosyltransferase activity"/>
    <property type="evidence" value="ECO:0007669"/>
    <property type="project" value="InterPro"/>
</dbReference>
<dbReference type="SUPFAM" id="SSF53756">
    <property type="entry name" value="UDP-Glycosyltransferase/glycogen phosphorylase"/>
    <property type="match status" value="1"/>
</dbReference>
<sequence>MIGFIYDLSYRSDPASYPGSADRLRSQTDDLVRRADLIVAVSESVRREILKAYDFPSDRIHVVYPGVDREFSPAAEPYRHPKPYFLSVGAVKPGKKLPDAIRAFGQFIESSGRDFDFLIAGGDYWPDPAVGRTIRDLGLGARVKLLGHVSRQLLPNYYRGAVALICASGNEGFCLPAAEAMASGTPVVAVRSGALAETIGDGGIFAEPGDTDGLADALVKIAASPLLRRKLSSQGIVRSKRYSWRAFARGVFNLYADHQAAGN</sequence>
<dbReference type="PANTHER" id="PTHR46401">
    <property type="entry name" value="GLYCOSYLTRANSFERASE WBBK-RELATED"/>
    <property type="match status" value="1"/>
</dbReference>
<comment type="caution">
    <text evidence="3">The sequence shown here is derived from an EMBL/GenBank/DDBJ whole genome shotgun (WGS) entry which is preliminary data.</text>
</comment>
<evidence type="ECO:0000313" key="3">
    <source>
        <dbReference type="EMBL" id="OGG03758.1"/>
    </source>
</evidence>